<dbReference type="EC" id="2.7.13.3" evidence="2"/>
<keyword evidence="12" id="KW-1185">Reference proteome</keyword>
<dbReference type="NCBIfam" id="TIGR00229">
    <property type="entry name" value="sensory_box"/>
    <property type="match status" value="3"/>
</dbReference>
<reference evidence="11" key="1">
    <citation type="submission" date="2022-12" db="EMBL/GenBank/DDBJ databases">
        <title>Reference genome sequencing for broad-spectrum identification of bacterial and archaeal isolates by mass spectrometry.</title>
        <authorList>
            <person name="Sekiguchi Y."/>
            <person name="Tourlousse D.M."/>
        </authorList>
    </citation>
    <scope>NUCLEOTIDE SEQUENCE</scope>
    <source>
        <strain evidence="11">ASRB1</strain>
    </source>
</reference>
<feature type="domain" description="Histidine kinase" evidence="8">
    <location>
        <begin position="514"/>
        <end position="713"/>
    </location>
</feature>
<dbReference type="AlphaFoldDB" id="A0A9W6D2Z9"/>
<dbReference type="InterPro" id="IPR001610">
    <property type="entry name" value="PAC"/>
</dbReference>
<comment type="caution">
    <text evidence="11">The sequence shown here is derived from an EMBL/GenBank/DDBJ whole genome shotgun (WGS) entry which is preliminary data.</text>
</comment>
<comment type="catalytic activity">
    <reaction evidence="1">
        <text>ATP + protein L-histidine = ADP + protein N-phospho-L-histidine.</text>
        <dbReference type="EC" id="2.7.13.3"/>
    </reaction>
</comment>
<dbReference type="InterPro" id="IPR000700">
    <property type="entry name" value="PAS-assoc_C"/>
</dbReference>
<dbReference type="RefSeq" id="WP_281793586.1">
    <property type="nucleotide sequence ID" value="NZ_BSDR01000001.1"/>
</dbReference>
<evidence type="ECO:0000313" key="11">
    <source>
        <dbReference type="EMBL" id="GLI34333.1"/>
    </source>
</evidence>
<dbReference type="PROSITE" id="PS50109">
    <property type="entry name" value="HIS_KIN"/>
    <property type="match status" value="1"/>
</dbReference>
<dbReference type="GO" id="GO:0006355">
    <property type="term" value="P:regulation of DNA-templated transcription"/>
    <property type="evidence" value="ECO:0007669"/>
    <property type="project" value="InterPro"/>
</dbReference>
<dbReference type="Pfam" id="PF00989">
    <property type="entry name" value="PAS"/>
    <property type="match status" value="1"/>
</dbReference>
<dbReference type="Pfam" id="PF08447">
    <property type="entry name" value="PAS_3"/>
    <property type="match status" value="1"/>
</dbReference>
<keyword evidence="7" id="KW-1133">Transmembrane helix</keyword>
<evidence type="ECO:0000256" key="2">
    <source>
        <dbReference type="ARBA" id="ARBA00012438"/>
    </source>
</evidence>
<dbReference type="PROSITE" id="PS50112">
    <property type="entry name" value="PAS"/>
    <property type="match status" value="2"/>
</dbReference>
<dbReference type="Proteomes" id="UP001144372">
    <property type="component" value="Unassembled WGS sequence"/>
</dbReference>
<dbReference type="Gene3D" id="3.30.565.10">
    <property type="entry name" value="Histidine kinase-like ATPase, C-terminal domain"/>
    <property type="match status" value="1"/>
</dbReference>
<dbReference type="InterPro" id="IPR003661">
    <property type="entry name" value="HisK_dim/P_dom"/>
</dbReference>
<keyword evidence="3" id="KW-0597">Phosphoprotein</keyword>
<evidence type="ECO:0000256" key="3">
    <source>
        <dbReference type="ARBA" id="ARBA00022553"/>
    </source>
</evidence>
<gene>
    <name evidence="11" type="ORF">DAMNIGENAA_17660</name>
</gene>
<dbReference type="SUPFAM" id="SSF55874">
    <property type="entry name" value="ATPase domain of HSP90 chaperone/DNA topoisomerase II/histidine kinase"/>
    <property type="match status" value="1"/>
</dbReference>
<dbReference type="PROSITE" id="PS50113">
    <property type="entry name" value="PAC"/>
    <property type="match status" value="3"/>
</dbReference>
<evidence type="ECO:0000256" key="6">
    <source>
        <dbReference type="SAM" id="Coils"/>
    </source>
</evidence>
<dbReference type="Pfam" id="PF00512">
    <property type="entry name" value="HisKA"/>
    <property type="match status" value="1"/>
</dbReference>
<evidence type="ECO:0000313" key="12">
    <source>
        <dbReference type="Proteomes" id="UP001144372"/>
    </source>
</evidence>
<feature type="transmembrane region" description="Helical" evidence="7">
    <location>
        <begin position="55"/>
        <end position="72"/>
    </location>
</feature>
<dbReference type="CDD" id="cd00130">
    <property type="entry name" value="PAS"/>
    <property type="match status" value="2"/>
</dbReference>
<evidence type="ECO:0000259" key="10">
    <source>
        <dbReference type="PROSITE" id="PS50113"/>
    </source>
</evidence>
<dbReference type="SMART" id="SM00091">
    <property type="entry name" value="PAS"/>
    <property type="match status" value="3"/>
</dbReference>
<dbReference type="InterPro" id="IPR005467">
    <property type="entry name" value="His_kinase_dom"/>
</dbReference>
<proteinExistence type="predicted"/>
<keyword evidence="7" id="KW-0812">Transmembrane</keyword>
<evidence type="ECO:0000259" key="8">
    <source>
        <dbReference type="PROSITE" id="PS50109"/>
    </source>
</evidence>
<protein>
    <recommendedName>
        <fullName evidence="2">histidine kinase</fullName>
        <ecNumber evidence="2">2.7.13.3</ecNumber>
    </recommendedName>
</protein>
<dbReference type="InterPro" id="IPR000014">
    <property type="entry name" value="PAS"/>
</dbReference>
<evidence type="ECO:0000256" key="1">
    <source>
        <dbReference type="ARBA" id="ARBA00000085"/>
    </source>
</evidence>
<dbReference type="InterPro" id="IPR052162">
    <property type="entry name" value="Sensor_kinase/Photoreceptor"/>
</dbReference>
<dbReference type="InterPro" id="IPR013767">
    <property type="entry name" value="PAS_fold"/>
</dbReference>
<feature type="domain" description="PAC" evidence="10">
    <location>
        <begin position="424"/>
        <end position="476"/>
    </location>
</feature>
<dbReference type="InterPro" id="IPR035965">
    <property type="entry name" value="PAS-like_dom_sf"/>
</dbReference>
<feature type="domain" description="PAC" evidence="10">
    <location>
        <begin position="296"/>
        <end position="348"/>
    </location>
</feature>
<evidence type="ECO:0000259" key="9">
    <source>
        <dbReference type="PROSITE" id="PS50112"/>
    </source>
</evidence>
<feature type="domain" description="PAS" evidence="9">
    <location>
        <begin position="89"/>
        <end position="164"/>
    </location>
</feature>
<dbReference type="PANTHER" id="PTHR43304:SF1">
    <property type="entry name" value="PAC DOMAIN-CONTAINING PROTEIN"/>
    <property type="match status" value="1"/>
</dbReference>
<feature type="domain" description="PAC" evidence="10">
    <location>
        <begin position="167"/>
        <end position="219"/>
    </location>
</feature>
<keyword evidence="5 11" id="KW-0418">Kinase</keyword>
<accession>A0A9W6D2Z9</accession>
<dbReference type="InterPro" id="IPR036890">
    <property type="entry name" value="HATPase_C_sf"/>
</dbReference>
<keyword evidence="7" id="KW-0472">Membrane</keyword>
<feature type="transmembrane region" description="Helical" evidence="7">
    <location>
        <begin position="15"/>
        <end position="34"/>
    </location>
</feature>
<feature type="coiled-coil region" evidence="6">
    <location>
        <begin position="467"/>
        <end position="498"/>
    </location>
</feature>
<keyword evidence="4" id="KW-0808">Transferase</keyword>
<dbReference type="Gene3D" id="1.10.287.130">
    <property type="match status" value="1"/>
</dbReference>
<dbReference type="GO" id="GO:0000155">
    <property type="term" value="F:phosphorelay sensor kinase activity"/>
    <property type="evidence" value="ECO:0007669"/>
    <property type="project" value="InterPro"/>
</dbReference>
<organism evidence="11 12">
    <name type="scientific">Desulforhabdus amnigena</name>
    <dbReference type="NCBI Taxonomy" id="40218"/>
    <lineage>
        <taxon>Bacteria</taxon>
        <taxon>Pseudomonadati</taxon>
        <taxon>Thermodesulfobacteriota</taxon>
        <taxon>Syntrophobacteria</taxon>
        <taxon>Syntrophobacterales</taxon>
        <taxon>Syntrophobacteraceae</taxon>
        <taxon>Desulforhabdus</taxon>
    </lineage>
</organism>
<keyword evidence="6" id="KW-0175">Coiled coil</keyword>
<evidence type="ECO:0000256" key="5">
    <source>
        <dbReference type="ARBA" id="ARBA00022777"/>
    </source>
</evidence>
<dbReference type="SMART" id="SM00388">
    <property type="entry name" value="HisKA"/>
    <property type="match status" value="1"/>
</dbReference>
<dbReference type="Pfam" id="PF13426">
    <property type="entry name" value="PAS_9"/>
    <property type="match status" value="1"/>
</dbReference>
<evidence type="ECO:0000256" key="4">
    <source>
        <dbReference type="ARBA" id="ARBA00022679"/>
    </source>
</evidence>
<dbReference type="SMART" id="SM00086">
    <property type="entry name" value="PAC"/>
    <property type="match status" value="3"/>
</dbReference>
<feature type="domain" description="PAS" evidence="9">
    <location>
        <begin position="349"/>
        <end position="404"/>
    </location>
</feature>
<dbReference type="InterPro" id="IPR036097">
    <property type="entry name" value="HisK_dim/P_sf"/>
</dbReference>
<dbReference type="SUPFAM" id="SSF47384">
    <property type="entry name" value="Homodimeric domain of signal transducing histidine kinase"/>
    <property type="match status" value="1"/>
</dbReference>
<dbReference type="Gene3D" id="3.30.450.20">
    <property type="entry name" value="PAS domain"/>
    <property type="match status" value="3"/>
</dbReference>
<dbReference type="CDD" id="cd00082">
    <property type="entry name" value="HisKA"/>
    <property type="match status" value="1"/>
</dbReference>
<dbReference type="PANTHER" id="PTHR43304">
    <property type="entry name" value="PHYTOCHROME-LIKE PROTEIN CPH1"/>
    <property type="match status" value="1"/>
</dbReference>
<dbReference type="InterPro" id="IPR013655">
    <property type="entry name" value="PAS_fold_3"/>
</dbReference>
<evidence type="ECO:0000256" key="7">
    <source>
        <dbReference type="SAM" id="Phobius"/>
    </source>
</evidence>
<name>A0A9W6D2Z9_9BACT</name>
<sequence length="725" mass="83113">MSMIPPLRWHPKNKVTALKIAFVYALMGGMWILFSDRLVSTLVKDPAMLTRLQTFKGWLYIAVTTLVLYWLVRISVQSHMKAEEALQESQRTLSNLLSNLPGMAYRCRCDDQMSMEFVSDGCKALTGYSSSELMDPEKISYTRLIHPEDLISVREERRKAMLDRKPFRVVYRIKNAKGETRWVLEQGMGIVSAEGKISVLEGFVSDITERKRTEKALQKSERKFRSLFENSADAMLLLDGNVFVDCNPAAVKMMHCADKEQLLSLHPAELSPERQPDGRLSFDKANELIAEAFKKKSLRFRWVHRRADGQDFPVEVLLTVIPINDKPMIYTVWRDITERVQAEEALKESEERYRTLVESTSDAIVLVDQNRKILSFNQAFLDLFGYSRDDEVVGQPASIVHPSDESYHAFAKATYPMLHTKGPLRLEWQLMRKDGTLFPVEGSYSVIRAFDGSIKGYVAILRDITKRKKAEEDLKTYRNHLEEMVNERTRDLEAAQKALVQKEKLKTLGAITAEVAHEFRNPLVSIGGFARRLQKKFPDSQEAEIILKEAHRLELLLERIDHYLKPIHLQPRECLVNPIVTECVDLLSPELARENVHLQLELDPGLPPAYVDPEILSQVLIIMTTNAVKIMDKTRPLIIQTYGAEENIYIDFRNPVLGKKIKDPELLFLPFQESGNNIEMSRSYQLLKEMGGVLSFTQEPDYMVFSVSLRKAGAEETEEQKKGDK</sequence>
<dbReference type="EMBL" id="BSDR01000001">
    <property type="protein sequence ID" value="GLI34333.1"/>
    <property type="molecule type" value="Genomic_DNA"/>
</dbReference>
<dbReference type="SUPFAM" id="SSF55785">
    <property type="entry name" value="PYP-like sensor domain (PAS domain)"/>
    <property type="match status" value="3"/>
</dbReference>